<name>A0A9Q1MAA0_9SOLA</name>
<organism evidence="2 3">
    <name type="scientific">Anisodus acutangulus</name>
    <dbReference type="NCBI Taxonomy" id="402998"/>
    <lineage>
        <taxon>Eukaryota</taxon>
        <taxon>Viridiplantae</taxon>
        <taxon>Streptophyta</taxon>
        <taxon>Embryophyta</taxon>
        <taxon>Tracheophyta</taxon>
        <taxon>Spermatophyta</taxon>
        <taxon>Magnoliopsida</taxon>
        <taxon>eudicotyledons</taxon>
        <taxon>Gunneridae</taxon>
        <taxon>Pentapetalae</taxon>
        <taxon>asterids</taxon>
        <taxon>lamiids</taxon>
        <taxon>Solanales</taxon>
        <taxon>Solanaceae</taxon>
        <taxon>Solanoideae</taxon>
        <taxon>Hyoscyameae</taxon>
        <taxon>Anisodus</taxon>
    </lineage>
</organism>
<keyword evidence="3" id="KW-1185">Reference proteome</keyword>
<dbReference type="AlphaFoldDB" id="A0A9Q1MAA0"/>
<accession>A0A9Q1MAA0</accession>
<dbReference type="OrthoDB" id="1748464at2759"/>
<evidence type="ECO:0000313" key="3">
    <source>
        <dbReference type="Proteomes" id="UP001152561"/>
    </source>
</evidence>
<gene>
    <name evidence="2" type="ORF">K7X08_028440</name>
</gene>
<dbReference type="EMBL" id="JAJAGQ010000010">
    <property type="protein sequence ID" value="KAJ8551997.1"/>
    <property type="molecule type" value="Genomic_DNA"/>
</dbReference>
<dbReference type="Proteomes" id="UP001152561">
    <property type="component" value="Unassembled WGS sequence"/>
</dbReference>
<protein>
    <submittedName>
        <fullName evidence="2">Uncharacterized protein</fullName>
    </submittedName>
</protein>
<sequence length="98" mass="11616">MDFLLRRSLVIRYRNLARRMYLRLLTLNCLSIFRRVHQRSSWGENEERNSPSNAMDILCDTKWTVDACYDDQNTPNRQDLSHKGEASDGSKYRTDCKV</sequence>
<reference evidence="3" key="1">
    <citation type="journal article" date="2023" name="Proc. Natl. Acad. Sci. U.S.A.">
        <title>Genomic and structural basis for evolution of tropane alkaloid biosynthesis.</title>
        <authorList>
            <person name="Wanga Y.-J."/>
            <person name="Taina T."/>
            <person name="Yua J.-Y."/>
            <person name="Lia J."/>
            <person name="Xua B."/>
            <person name="Chenc J."/>
            <person name="D'Auriad J.C."/>
            <person name="Huanga J.-P."/>
            <person name="Huanga S.-X."/>
        </authorList>
    </citation>
    <scope>NUCLEOTIDE SEQUENCE [LARGE SCALE GENOMIC DNA]</scope>
    <source>
        <strain evidence="3">cv. KIB-2019</strain>
    </source>
</reference>
<proteinExistence type="predicted"/>
<comment type="caution">
    <text evidence="2">The sequence shown here is derived from an EMBL/GenBank/DDBJ whole genome shotgun (WGS) entry which is preliminary data.</text>
</comment>
<evidence type="ECO:0000256" key="1">
    <source>
        <dbReference type="SAM" id="MobiDB-lite"/>
    </source>
</evidence>
<feature type="region of interest" description="Disordered" evidence="1">
    <location>
        <begin position="72"/>
        <end position="98"/>
    </location>
</feature>
<feature type="compositionally biased region" description="Basic and acidic residues" evidence="1">
    <location>
        <begin position="79"/>
        <end position="98"/>
    </location>
</feature>
<evidence type="ECO:0000313" key="2">
    <source>
        <dbReference type="EMBL" id="KAJ8551997.1"/>
    </source>
</evidence>